<keyword evidence="2" id="KW-1185">Reference proteome</keyword>
<gene>
    <name evidence="1" type="ORF">Tco_0857689</name>
</gene>
<protein>
    <submittedName>
        <fullName evidence="1">Uncharacterized protein</fullName>
    </submittedName>
</protein>
<name>A0ABQ5BAB1_9ASTR</name>
<evidence type="ECO:0000313" key="1">
    <source>
        <dbReference type="EMBL" id="GJT10647.1"/>
    </source>
</evidence>
<sequence>MPDRVSLYSCLYTYFTRKDSEFEAYLIKIRFHQGMILSIPPTLVQFQVAILLPLSPERRLSRFVFGLSIRVGIKRLQDDS</sequence>
<evidence type="ECO:0000313" key="2">
    <source>
        <dbReference type="Proteomes" id="UP001151760"/>
    </source>
</evidence>
<organism evidence="1 2">
    <name type="scientific">Tanacetum coccineum</name>
    <dbReference type="NCBI Taxonomy" id="301880"/>
    <lineage>
        <taxon>Eukaryota</taxon>
        <taxon>Viridiplantae</taxon>
        <taxon>Streptophyta</taxon>
        <taxon>Embryophyta</taxon>
        <taxon>Tracheophyta</taxon>
        <taxon>Spermatophyta</taxon>
        <taxon>Magnoliopsida</taxon>
        <taxon>eudicotyledons</taxon>
        <taxon>Gunneridae</taxon>
        <taxon>Pentapetalae</taxon>
        <taxon>asterids</taxon>
        <taxon>campanulids</taxon>
        <taxon>Asterales</taxon>
        <taxon>Asteraceae</taxon>
        <taxon>Asteroideae</taxon>
        <taxon>Anthemideae</taxon>
        <taxon>Anthemidinae</taxon>
        <taxon>Tanacetum</taxon>
    </lineage>
</organism>
<accession>A0ABQ5BAB1</accession>
<reference evidence="1" key="1">
    <citation type="journal article" date="2022" name="Int. J. Mol. Sci.">
        <title>Draft Genome of Tanacetum Coccineum: Genomic Comparison of Closely Related Tanacetum-Family Plants.</title>
        <authorList>
            <person name="Yamashiro T."/>
            <person name="Shiraishi A."/>
            <person name="Nakayama K."/>
            <person name="Satake H."/>
        </authorList>
    </citation>
    <scope>NUCLEOTIDE SEQUENCE</scope>
</reference>
<proteinExistence type="predicted"/>
<comment type="caution">
    <text evidence="1">The sequence shown here is derived from an EMBL/GenBank/DDBJ whole genome shotgun (WGS) entry which is preliminary data.</text>
</comment>
<reference evidence="1" key="2">
    <citation type="submission" date="2022-01" db="EMBL/GenBank/DDBJ databases">
        <authorList>
            <person name="Yamashiro T."/>
            <person name="Shiraishi A."/>
            <person name="Satake H."/>
            <person name="Nakayama K."/>
        </authorList>
    </citation>
    <scope>NUCLEOTIDE SEQUENCE</scope>
</reference>
<dbReference type="EMBL" id="BQNB010013004">
    <property type="protein sequence ID" value="GJT10647.1"/>
    <property type="molecule type" value="Genomic_DNA"/>
</dbReference>
<dbReference type="Proteomes" id="UP001151760">
    <property type="component" value="Unassembled WGS sequence"/>
</dbReference>